<comment type="similarity">
    <text evidence="2">Belongs to the membrane magnesium transporter (TC 1.A.67) family.</text>
</comment>
<dbReference type="EMBL" id="JAACJL010000058">
    <property type="protein sequence ID" value="KAF4610684.1"/>
    <property type="molecule type" value="Genomic_DNA"/>
</dbReference>
<evidence type="ECO:0000256" key="5">
    <source>
        <dbReference type="ARBA" id="ARBA00023136"/>
    </source>
</evidence>
<dbReference type="Pfam" id="PF10270">
    <property type="entry name" value="MMgT"/>
    <property type="match status" value="1"/>
</dbReference>
<feature type="transmembrane region" description="Helical" evidence="6">
    <location>
        <begin position="44"/>
        <end position="64"/>
    </location>
</feature>
<evidence type="ECO:0000256" key="4">
    <source>
        <dbReference type="ARBA" id="ARBA00022989"/>
    </source>
</evidence>
<dbReference type="AlphaFoldDB" id="A0A8H4QGI4"/>
<dbReference type="InterPro" id="IPR018937">
    <property type="entry name" value="MMgT"/>
</dbReference>
<feature type="signal peptide" evidence="7">
    <location>
        <begin position="1"/>
        <end position="17"/>
    </location>
</feature>
<proteinExistence type="inferred from homology"/>
<keyword evidence="9" id="KW-1185">Reference proteome</keyword>
<comment type="caution">
    <text evidence="8">The sequence shown here is derived from an EMBL/GenBank/DDBJ whole genome shotgun (WGS) entry which is preliminary data.</text>
</comment>
<feature type="chain" id="PRO_5034520163" description="Membrane magnesium transporter" evidence="7">
    <location>
        <begin position="18"/>
        <end position="108"/>
    </location>
</feature>
<dbReference type="Proteomes" id="UP000521872">
    <property type="component" value="Unassembled WGS sequence"/>
</dbReference>
<keyword evidence="5 6" id="KW-0472">Membrane</keyword>
<evidence type="ECO:0008006" key="10">
    <source>
        <dbReference type="Google" id="ProtNLM"/>
    </source>
</evidence>
<comment type="subcellular location">
    <subcellularLocation>
        <location evidence="1">Endomembrane system</location>
        <topology evidence="1">Multi-pass membrane protein</topology>
    </subcellularLocation>
</comment>
<accession>A0A8H4QGI4</accession>
<keyword evidence="7" id="KW-0732">Signal</keyword>
<reference evidence="8 9" key="1">
    <citation type="submission" date="2019-12" db="EMBL/GenBank/DDBJ databases">
        <authorList>
            <person name="Floudas D."/>
            <person name="Bentzer J."/>
            <person name="Ahren D."/>
            <person name="Johansson T."/>
            <person name="Persson P."/>
            <person name="Tunlid A."/>
        </authorList>
    </citation>
    <scope>NUCLEOTIDE SEQUENCE [LARGE SCALE GENOMIC DNA]</scope>
    <source>
        <strain evidence="8 9">CBS 102.39</strain>
    </source>
</reference>
<evidence type="ECO:0000256" key="7">
    <source>
        <dbReference type="SAM" id="SignalP"/>
    </source>
</evidence>
<evidence type="ECO:0000313" key="9">
    <source>
        <dbReference type="Proteomes" id="UP000521872"/>
    </source>
</evidence>
<dbReference type="GO" id="GO:0012505">
    <property type="term" value="C:endomembrane system"/>
    <property type="evidence" value="ECO:0007669"/>
    <property type="project" value="UniProtKB-SubCell"/>
</dbReference>
<gene>
    <name evidence="8" type="ORF">D9613_006990</name>
</gene>
<dbReference type="OrthoDB" id="44756at2759"/>
<organism evidence="8 9">
    <name type="scientific">Agrocybe pediades</name>
    <dbReference type="NCBI Taxonomy" id="84607"/>
    <lineage>
        <taxon>Eukaryota</taxon>
        <taxon>Fungi</taxon>
        <taxon>Dikarya</taxon>
        <taxon>Basidiomycota</taxon>
        <taxon>Agaricomycotina</taxon>
        <taxon>Agaricomycetes</taxon>
        <taxon>Agaricomycetidae</taxon>
        <taxon>Agaricales</taxon>
        <taxon>Agaricineae</taxon>
        <taxon>Strophariaceae</taxon>
        <taxon>Agrocybe</taxon>
    </lineage>
</organism>
<evidence type="ECO:0000256" key="6">
    <source>
        <dbReference type="SAM" id="Phobius"/>
    </source>
</evidence>
<keyword evidence="4 6" id="KW-1133">Transmembrane helix</keyword>
<protein>
    <recommendedName>
        <fullName evidence="10">Membrane magnesium transporter</fullName>
    </recommendedName>
</protein>
<evidence type="ECO:0000256" key="3">
    <source>
        <dbReference type="ARBA" id="ARBA00022692"/>
    </source>
</evidence>
<evidence type="ECO:0000313" key="8">
    <source>
        <dbReference type="EMBL" id="KAF4610684.1"/>
    </source>
</evidence>
<name>A0A8H4QGI4_9AGAR</name>
<evidence type="ECO:0000256" key="2">
    <source>
        <dbReference type="ARBA" id="ARBA00006109"/>
    </source>
</evidence>
<keyword evidence="3 6" id="KW-0812">Transmembrane</keyword>
<evidence type="ECO:0000256" key="1">
    <source>
        <dbReference type="ARBA" id="ARBA00004127"/>
    </source>
</evidence>
<sequence length="108" mass="12101">MLGRIFLLLATLGTFHAAYSTYEHLSHLKALERPEGSLPQDIVLEIFIALFLGIIGACLNTPAFKEISWSSEMRKHKIDEMDSRLGFANYVNRGKMLFSKPVAVSSKT</sequence>